<dbReference type="Gene3D" id="3.90.226.10">
    <property type="entry name" value="2-enoyl-CoA Hydratase, Chain A, domain 1"/>
    <property type="match status" value="1"/>
</dbReference>
<keyword evidence="2" id="KW-1185">Reference proteome</keyword>
<dbReference type="InterPro" id="IPR029045">
    <property type="entry name" value="ClpP/crotonase-like_dom_sf"/>
</dbReference>
<gene>
    <name evidence="1" type="ORF">OKIOD_LOCUS7522</name>
</gene>
<dbReference type="EMBL" id="OU015569">
    <property type="protein sequence ID" value="CAG5098774.1"/>
    <property type="molecule type" value="Genomic_DNA"/>
</dbReference>
<proteinExistence type="predicted"/>
<dbReference type="SUPFAM" id="SSF52096">
    <property type="entry name" value="ClpP/crotonase"/>
    <property type="match status" value="1"/>
</dbReference>
<accession>A0ABN7SEG8</accession>
<evidence type="ECO:0000313" key="2">
    <source>
        <dbReference type="Proteomes" id="UP001158576"/>
    </source>
</evidence>
<reference evidence="1 2" key="1">
    <citation type="submission" date="2021-04" db="EMBL/GenBank/DDBJ databases">
        <authorList>
            <person name="Bliznina A."/>
        </authorList>
    </citation>
    <scope>NUCLEOTIDE SEQUENCE [LARGE SCALE GENOMIC DNA]</scope>
</reference>
<sequence length="157" mass="17569">MFRLTSRASSRSACSSVEARLEKLKGGSVDFQVNKNIGYIRINNPKKFNALTGRNGFERRILLWKKLKNGTRKRRQLFRNAPTATDLRIAAPEAKLATVHKNLALQPGWAGATRLVRLVGAQNALYMLSTAKVFNAQELVDIGFCVPEIIEDIEVKD</sequence>
<dbReference type="CDD" id="cd06558">
    <property type="entry name" value="crotonase-like"/>
    <property type="match status" value="1"/>
</dbReference>
<organism evidence="1 2">
    <name type="scientific">Oikopleura dioica</name>
    <name type="common">Tunicate</name>
    <dbReference type="NCBI Taxonomy" id="34765"/>
    <lineage>
        <taxon>Eukaryota</taxon>
        <taxon>Metazoa</taxon>
        <taxon>Chordata</taxon>
        <taxon>Tunicata</taxon>
        <taxon>Appendicularia</taxon>
        <taxon>Copelata</taxon>
        <taxon>Oikopleuridae</taxon>
        <taxon>Oikopleura</taxon>
    </lineage>
</organism>
<dbReference type="Pfam" id="PF00378">
    <property type="entry name" value="ECH_1"/>
    <property type="match status" value="1"/>
</dbReference>
<name>A0ABN7SEG8_OIKDI</name>
<evidence type="ECO:0000313" key="1">
    <source>
        <dbReference type="EMBL" id="CAG5098774.1"/>
    </source>
</evidence>
<dbReference type="InterPro" id="IPR001753">
    <property type="entry name" value="Enoyl-CoA_hydra/iso"/>
</dbReference>
<protein>
    <submittedName>
        <fullName evidence="1">Oidioi.mRNA.OKI2018_I69.XSR.g15964.t1.cds</fullName>
    </submittedName>
</protein>
<dbReference type="Proteomes" id="UP001158576">
    <property type="component" value="Chromosome XSR"/>
</dbReference>